<accession>A0AAX4JPK1</accession>
<reference evidence="2 3" key="1">
    <citation type="submission" date="2024-01" db="EMBL/GenBank/DDBJ databases">
        <title>Comparative genomics of Cryptococcus and Kwoniella reveals pathogenesis evolution and contrasting modes of karyotype evolution via chromosome fusion or intercentromeric recombination.</title>
        <authorList>
            <person name="Coelho M.A."/>
            <person name="David-Palma M."/>
            <person name="Shea T."/>
            <person name="Bowers K."/>
            <person name="McGinley-Smith S."/>
            <person name="Mohammad A.W."/>
            <person name="Gnirke A."/>
            <person name="Yurkov A.M."/>
            <person name="Nowrousian M."/>
            <person name="Sun S."/>
            <person name="Cuomo C.A."/>
            <person name="Heitman J."/>
        </authorList>
    </citation>
    <scope>NUCLEOTIDE SEQUENCE [LARGE SCALE GENOMIC DNA]</scope>
    <source>
        <strain evidence="2 3">CBS 6074</strain>
    </source>
</reference>
<dbReference type="AlphaFoldDB" id="A0AAX4JPK1"/>
<dbReference type="EMBL" id="CP144099">
    <property type="protein sequence ID" value="WWC87006.1"/>
    <property type="molecule type" value="Genomic_DNA"/>
</dbReference>
<evidence type="ECO:0000313" key="2">
    <source>
        <dbReference type="EMBL" id="WWC87006.1"/>
    </source>
</evidence>
<dbReference type="Proteomes" id="UP001355207">
    <property type="component" value="Chromosome 2"/>
</dbReference>
<feature type="region of interest" description="Disordered" evidence="1">
    <location>
        <begin position="1"/>
        <end position="21"/>
    </location>
</feature>
<name>A0AAX4JPK1_9TREE</name>
<dbReference type="GeneID" id="91092560"/>
<evidence type="ECO:0000313" key="3">
    <source>
        <dbReference type="Proteomes" id="UP001355207"/>
    </source>
</evidence>
<keyword evidence="3" id="KW-1185">Reference proteome</keyword>
<protein>
    <submittedName>
        <fullName evidence="2">Uncharacterized protein</fullName>
    </submittedName>
</protein>
<dbReference type="RefSeq" id="XP_066073769.1">
    <property type="nucleotide sequence ID" value="XM_066217672.1"/>
</dbReference>
<organism evidence="2 3">
    <name type="scientific">Kwoniella dendrophila CBS 6074</name>
    <dbReference type="NCBI Taxonomy" id="1295534"/>
    <lineage>
        <taxon>Eukaryota</taxon>
        <taxon>Fungi</taxon>
        <taxon>Dikarya</taxon>
        <taxon>Basidiomycota</taxon>
        <taxon>Agaricomycotina</taxon>
        <taxon>Tremellomycetes</taxon>
        <taxon>Tremellales</taxon>
        <taxon>Cryptococcaceae</taxon>
        <taxon>Kwoniella</taxon>
    </lineage>
</organism>
<evidence type="ECO:0000256" key="1">
    <source>
        <dbReference type="SAM" id="MobiDB-lite"/>
    </source>
</evidence>
<gene>
    <name evidence="2" type="ORF">L201_001888</name>
</gene>
<sequence>MRNEKRFPRSSTMPLAPLDLNPPLKQETSRLWSSIIYYQERQTFAYFCPAYRKTLQLWKKSASNETG</sequence>
<proteinExistence type="predicted"/>